<dbReference type="AlphaFoldDB" id="A0A1B2EGM5"/>
<dbReference type="FunFam" id="3.40.190.10:FF:000005">
    <property type="entry name" value="Porphobilinogen deaminase"/>
    <property type="match status" value="1"/>
</dbReference>
<dbReference type="Pfam" id="PF01379">
    <property type="entry name" value="Porphobil_deam"/>
    <property type="match status" value="1"/>
</dbReference>
<name>A0A1B2EGM5_9HYPH</name>
<dbReference type="Gene3D" id="3.30.160.40">
    <property type="entry name" value="Porphobilinogen deaminase, C-terminal domain"/>
    <property type="match status" value="1"/>
</dbReference>
<dbReference type="RefSeq" id="WP_099510135.1">
    <property type="nucleotide sequence ID" value="NZ_CP016616.1"/>
</dbReference>
<dbReference type="SUPFAM" id="SSF54782">
    <property type="entry name" value="Porphobilinogen deaminase (hydroxymethylbilane synthase), C-terminal domain"/>
    <property type="match status" value="1"/>
</dbReference>
<dbReference type="Pfam" id="PF03900">
    <property type="entry name" value="Porphobil_deamC"/>
    <property type="match status" value="1"/>
</dbReference>
<comment type="cofactor">
    <cofactor evidence="8">
        <name>dipyrromethane</name>
        <dbReference type="ChEBI" id="CHEBI:60342"/>
    </cofactor>
    <text evidence="8">Binds 1 dipyrromethane group covalently.</text>
</comment>
<comment type="catalytic activity">
    <reaction evidence="7 8">
        <text>4 porphobilinogen + H2O = hydroxymethylbilane + 4 NH4(+)</text>
        <dbReference type="Rhea" id="RHEA:13185"/>
        <dbReference type="ChEBI" id="CHEBI:15377"/>
        <dbReference type="ChEBI" id="CHEBI:28938"/>
        <dbReference type="ChEBI" id="CHEBI:57845"/>
        <dbReference type="ChEBI" id="CHEBI:58126"/>
        <dbReference type="EC" id="2.5.1.61"/>
    </reaction>
</comment>
<comment type="miscellaneous">
    <text evidence="8">The porphobilinogen subunits are added to the dipyrromethane group.</text>
</comment>
<dbReference type="PROSITE" id="PS00533">
    <property type="entry name" value="PORPHOBILINOGEN_DEAM"/>
    <property type="match status" value="1"/>
</dbReference>
<dbReference type="InterPro" id="IPR022419">
    <property type="entry name" value="Porphobilin_deaminase_cofac_BS"/>
</dbReference>
<evidence type="ECO:0000256" key="6">
    <source>
        <dbReference type="ARBA" id="ARBA00023244"/>
    </source>
</evidence>
<feature type="domain" description="Porphobilinogen deaminase C-terminal" evidence="10">
    <location>
        <begin position="232"/>
        <end position="298"/>
    </location>
</feature>
<evidence type="ECO:0000256" key="4">
    <source>
        <dbReference type="ARBA" id="ARBA00011245"/>
    </source>
</evidence>
<dbReference type="InterPro" id="IPR022418">
    <property type="entry name" value="Porphobilinogen_deaminase_C"/>
</dbReference>
<accession>A0A1B2EGM5</accession>
<dbReference type="OrthoDB" id="9810298at2"/>
<dbReference type="NCBIfam" id="TIGR00212">
    <property type="entry name" value="hemC"/>
    <property type="match status" value="1"/>
</dbReference>
<dbReference type="EMBL" id="CP016616">
    <property type="protein sequence ID" value="ANY79124.1"/>
    <property type="molecule type" value="Genomic_DNA"/>
</dbReference>
<dbReference type="PANTHER" id="PTHR11557:SF0">
    <property type="entry name" value="PORPHOBILINOGEN DEAMINASE"/>
    <property type="match status" value="1"/>
</dbReference>
<organism evidence="11">
    <name type="scientific">Microvirga ossetica</name>
    <dbReference type="NCBI Taxonomy" id="1882682"/>
    <lineage>
        <taxon>Bacteria</taxon>
        <taxon>Pseudomonadati</taxon>
        <taxon>Pseudomonadota</taxon>
        <taxon>Alphaproteobacteria</taxon>
        <taxon>Hyphomicrobiales</taxon>
        <taxon>Methylobacteriaceae</taxon>
        <taxon>Microvirga</taxon>
    </lineage>
</organism>
<dbReference type="EC" id="2.5.1.61" evidence="8"/>
<protein>
    <recommendedName>
        <fullName evidence="8">Porphobilinogen deaminase</fullName>
        <shortName evidence="8">PBG</shortName>
        <ecNumber evidence="8">2.5.1.61</ecNumber>
    </recommendedName>
    <alternativeName>
        <fullName evidence="8">Hydroxymethylbilane synthase</fullName>
        <shortName evidence="8">HMBS</shortName>
    </alternativeName>
    <alternativeName>
        <fullName evidence="8">Pre-uroporphyrinogen synthase</fullName>
    </alternativeName>
</protein>
<dbReference type="GO" id="GO:0004418">
    <property type="term" value="F:hydroxymethylbilane synthase activity"/>
    <property type="evidence" value="ECO:0007669"/>
    <property type="project" value="UniProtKB-UniRule"/>
</dbReference>
<comment type="pathway">
    <text evidence="2">Porphyrin-containing compound metabolism; protoporphyrin-IX biosynthesis; coproporphyrinogen-III from 5-aminolevulinate: step 2/4.</text>
</comment>
<evidence type="ECO:0000256" key="2">
    <source>
        <dbReference type="ARBA" id="ARBA00004735"/>
    </source>
</evidence>
<dbReference type="GO" id="GO:0005737">
    <property type="term" value="C:cytoplasm"/>
    <property type="evidence" value="ECO:0007669"/>
    <property type="project" value="UniProtKB-UniRule"/>
</dbReference>
<feature type="domain" description="Porphobilinogen deaminase N-terminal" evidence="9">
    <location>
        <begin position="7"/>
        <end position="216"/>
    </location>
</feature>
<dbReference type="PANTHER" id="PTHR11557">
    <property type="entry name" value="PORPHOBILINOGEN DEAMINASE"/>
    <property type="match status" value="1"/>
</dbReference>
<sequence>MASSPTLVIGTRGSPLALAQAHETQDRLIAAHGWSVEHLPLSIIKTTGDAIQDRPLSEAGGKGLFTKELDIALLDGSIDLAVHSAKDLPTALPEGIAIAGFLPREDVRDAFISHRFKSLADLPEGAVVGSASLRRQAQVRRLRPDLKVTLLRGNVQTRLAKLERGEVDATLLAMAGLSRLGLTDHVTTILETDDFLPAVGQGAIAIAIRAEYARVREALAPILDGPTGQALAAERSFLTVLDGSCRTPIAGHARLVGGELEIRGLVLRPDGSESLEVVRRGSPDDAAALGREAGRELRARMPPDFLKA</sequence>
<gene>
    <name evidence="8" type="primary">hemC</name>
    <name evidence="11" type="ORF">BB934_13620</name>
</gene>
<dbReference type="PRINTS" id="PR00151">
    <property type="entry name" value="PORPHBDMNASE"/>
</dbReference>
<dbReference type="SUPFAM" id="SSF53850">
    <property type="entry name" value="Periplasmic binding protein-like II"/>
    <property type="match status" value="1"/>
</dbReference>
<comment type="similarity">
    <text evidence="3 8">Belongs to the HMBS family.</text>
</comment>
<comment type="subunit">
    <text evidence="4 8">Monomer.</text>
</comment>
<evidence type="ECO:0000313" key="11">
    <source>
        <dbReference type="EMBL" id="ANY79124.1"/>
    </source>
</evidence>
<dbReference type="InterPro" id="IPR022417">
    <property type="entry name" value="Porphobilin_deaminase_N"/>
</dbReference>
<feature type="modified residue" description="S-(dipyrrolylmethanemethyl)cysteine" evidence="8">
    <location>
        <position position="245"/>
    </location>
</feature>
<keyword evidence="5 8" id="KW-0808">Transferase</keyword>
<evidence type="ECO:0000256" key="8">
    <source>
        <dbReference type="HAMAP-Rule" id="MF_00260"/>
    </source>
</evidence>
<evidence type="ECO:0000256" key="3">
    <source>
        <dbReference type="ARBA" id="ARBA00005638"/>
    </source>
</evidence>
<proteinExistence type="inferred from homology"/>
<evidence type="ECO:0000259" key="9">
    <source>
        <dbReference type="Pfam" id="PF01379"/>
    </source>
</evidence>
<evidence type="ECO:0000256" key="7">
    <source>
        <dbReference type="ARBA" id="ARBA00048169"/>
    </source>
</evidence>
<dbReference type="InterPro" id="IPR036803">
    <property type="entry name" value="Porphobilinogen_deaminase_C_sf"/>
</dbReference>
<dbReference type="Gene3D" id="3.40.190.10">
    <property type="entry name" value="Periplasmic binding protein-like II"/>
    <property type="match status" value="2"/>
</dbReference>
<dbReference type="UniPathway" id="UPA00251">
    <property type="reaction ID" value="UER00319"/>
</dbReference>
<dbReference type="KEGG" id="moc:BB934_13620"/>
<evidence type="ECO:0000256" key="5">
    <source>
        <dbReference type="ARBA" id="ARBA00022679"/>
    </source>
</evidence>
<evidence type="ECO:0000256" key="1">
    <source>
        <dbReference type="ARBA" id="ARBA00002869"/>
    </source>
</evidence>
<evidence type="ECO:0000259" key="10">
    <source>
        <dbReference type="Pfam" id="PF03900"/>
    </source>
</evidence>
<dbReference type="InterPro" id="IPR000860">
    <property type="entry name" value="HemC"/>
</dbReference>
<dbReference type="GO" id="GO:0006782">
    <property type="term" value="P:protoporphyrinogen IX biosynthetic process"/>
    <property type="evidence" value="ECO:0007669"/>
    <property type="project" value="UniProtKB-UniRule"/>
</dbReference>
<comment type="function">
    <text evidence="1 8">Tetrapolymerization of the monopyrrole PBG into the hydroxymethylbilane pre-uroporphyrinogen in several discrete steps.</text>
</comment>
<keyword evidence="6 8" id="KW-0627">Porphyrin biosynthesis</keyword>
<reference evidence="11" key="1">
    <citation type="submission" date="2016-07" db="EMBL/GenBank/DDBJ databases">
        <title>Microvirga ossetica sp. nov. a new species of rhizobia isolated from root nodules of the legume species Vicia alpestris Steven originated from North Ossetia region in the Caucasus.</title>
        <authorList>
            <person name="Safronova V.I."/>
            <person name="Kuznetsova I.G."/>
            <person name="Sazanova A.L."/>
            <person name="Belimov A."/>
            <person name="Andronov E."/>
            <person name="Osledkin Y.S."/>
            <person name="Onishchuk O.P."/>
            <person name="Kurchak O.N."/>
            <person name="Shaposhnikov A.I."/>
            <person name="Willems A."/>
            <person name="Tikhonovich I.A."/>
        </authorList>
    </citation>
    <scope>NUCLEOTIDE SEQUENCE [LARGE SCALE GENOMIC DNA]</scope>
    <source>
        <strain evidence="11">V5/3M</strain>
    </source>
</reference>
<dbReference type="HAMAP" id="MF_00260">
    <property type="entry name" value="Porphobil_deam"/>
    <property type="match status" value="1"/>
</dbReference>
<dbReference type="PIRSF" id="PIRSF001438">
    <property type="entry name" value="4pyrrol_synth_OHMeBilane_synth"/>
    <property type="match status" value="1"/>
</dbReference>